<protein>
    <submittedName>
        <fullName evidence="1">Uncharacterized protein</fullName>
    </submittedName>
</protein>
<gene>
    <name evidence="1" type="ORF">ECRASSUSDP1_LOCUS15497</name>
</gene>
<evidence type="ECO:0000313" key="2">
    <source>
        <dbReference type="Proteomes" id="UP001295684"/>
    </source>
</evidence>
<proteinExistence type="predicted"/>
<evidence type="ECO:0000313" key="1">
    <source>
        <dbReference type="EMBL" id="CAI2374145.1"/>
    </source>
</evidence>
<accession>A0AAD1XK17</accession>
<sequence>MIQKGTYTGMTLNTIALDCAIKGPKTLLPSKNSAFCAKRKRMREEVSAVELSSFKKFKLTEDPTTNWGVAAVIKSASSSGSTTHKEQTELPKSENLQAEEAKIGKEVILKTRTLQFAPYGDLEIKTRQEFYSQTLRTVGNQCVRGRKRTSVTSKASSIVQLIEEIIIPEWQSYLIEKRDKENVSKHFCLRSDAVWKKLFRDCREFFRILFKHRFHRMDYQTCEAKLSCIKILTEELGFPLFADDNLIFFFQFFHQIHLSEKNKAKYKDILTENPIGVEALNRYTNQSRTLFLKDPMCSRLLYFVYQNYKELYSTFLSMNIKLKVEECITYFLDQYNSCLSEAEIICTDNLPI</sequence>
<name>A0AAD1XK17_EUPCR</name>
<organism evidence="1 2">
    <name type="scientific">Euplotes crassus</name>
    <dbReference type="NCBI Taxonomy" id="5936"/>
    <lineage>
        <taxon>Eukaryota</taxon>
        <taxon>Sar</taxon>
        <taxon>Alveolata</taxon>
        <taxon>Ciliophora</taxon>
        <taxon>Intramacronucleata</taxon>
        <taxon>Spirotrichea</taxon>
        <taxon>Hypotrichia</taxon>
        <taxon>Euplotida</taxon>
        <taxon>Euplotidae</taxon>
        <taxon>Moneuplotes</taxon>
    </lineage>
</organism>
<dbReference type="Proteomes" id="UP001295684">
    <property type="component" value="Unassembled WGS sequence"/>
</dbReference>
<reference evidence="1" key="1">
    <citation type="submission" date="2023-07" db="EMBL/GenBank/DDBJ databases">
        <authorList>
            <consortium name="AG Swart"/>
            <person name="Singh M."/>
            <person name="Singh A."/>
            <person name="Seah K."/>
            <person name="Emmerich C."/>
        </authorList>
    </citation>
    <scope>NUCLEOTIDE SEQUENCE</scope>
    <source>
        <strain evidence="1">DP1</strain>
    </source>
</reference>
<dbReference type="EMBL" id="CAMPGE010015532">
    <property type="protein sequence ID" value="CAI2374145.1"/>
    <property type="molecule type" value="Genomic_DNA"/>
</dbReference>
<keyword evidence="2" id="KW-1185">Reference proteome</keyword>
<dbReference type="AlphaFoldDB" id="A0AAD1XK17"/>
<comment type="caution">
    <text evidence="1">The sequence shown here is derived from an EMBL/GenBank/DDBJ whole genome shotgun (WGS) entry which is preliminary data.</text>
</comment>